<sequence>MTSAEPQLCAGKDCPVATHFECQRGSGRWWLEWSTDKIQWCCQHMDCHLGSPAQENPEFSIVQAHKGGGPHARCVGTCSMGSARRTCREWISWTAYGVFRHQLQPCHLAFQRIRVQCPACAECTLDDAAGCLSA</sequence>
<keyword evidence="2" id="KW-1185">Reference proteome</keyword>
<name>A0AA36N8Y3_9DINO</name>
<reference evidence="1" key="1">
    <citation type="submission" date="2023-08" db="EMBL/GenBank/DDBJ databases">
        <authorList>
            <person name="Chen Y."/>
            <person name="Shah S."/>
            <person name="Dougan E. K."/>
            <person name="Thang M."/>
            <person name="Chan C."/>
        </authorList>
    </citation>
    <scope>NUCLEOTIDE SEQUENCE</scope>
</reference>
<proteinExistence type="predicted"/>
<dbReference type="AlphaFoldDB" id="A0AA36N8Y3"/>
<organism evidence="1 2">
    <name type="scientific">Effrenium voratum</name>
    <dbReference type="NCBI Taxonomy" id="2562239"/>
    <lineage>
        <taxon>Eukaryota</taxon>
        <taxon>Sar</taxon>
        <taxon>Alveolata</taxon>
        <taxon>Dinophyceae</taxon>
        <taxon>Suessiales</taxon>
        <taxon>Symbiodiniaceae</taxon>
        <taxon>Effrenium</taxon>
    </lineage>
</organism>
<comment type="caution">
    <text evidence="1">The sequence shown here is derived from an EMBL/GenBank/DDBJ whole genome shotgun (WGS) entry which is preliminary data.</text>
</comment>
<protein>
    <submittedName>
        <fullName evidence="1">Uncharacterized protein</fullName>
    </submittedName>
</protein>
<evidence type="ECO:0000313" key="2">
    <source>
        <dbReference type="Proteomes" id="UP001178507"/>
    </source>
</evidence>
<evidence type="ECO:0000313" key="1">
    <source>
        <dbReference type="EMBL" id="CAJ1393713.1"/>
    </source>
</evidence>
<dbReference type="EMBL" id="CAUJNA010002635">
    <property type="protein sequence ID" value="CAJ1393713.1"/>
    <property type="molecule type" value="Genomic_DNA"/>
</dbReference>
<gene>
    <name evidence="1" type="ORF">EVOR1521_LOCUS18524</name>
</gene>
<accession>A0AA36N8Y3</accession>
<dbReference type="Proteomes" id="UP001178507">
    <property type="component" value="Unassembled WGS sequence"/>
</dbReference>